<evidence type="ECO:0000256" key="1">
    <source>
        <dbReference type="ARBA" id="ARBA00023115"/>
    </source>
</evidence>
<comment type="caution">
    <text evidence="3">The sequence shown here is derived from an EMBL/GenBank/DDBJ whole genome shotgun (WGS) entry which is preliminary data.</text>
</comment>
<dbReference type="PANTHER" id="PTHR43317:SF1">
    <property type="entry name" value="THERMOSPERMINE SYNTHASE ACAULIS5"/>
    <property type="match status" value="1"/>
</dbReference>
<dbReference type="Gene3D" id="3.40.50.150">
    <property type="entry name" value="Vaccinia Virus protein VP39"/>
    <property type="match status" value="1"/>
</dbReference>
<dbReference type="GO" id="GO:0006596">
    <property type="term" value="P:polyamine biosynthetic process"/>
    <property type="evidence" value="ECO:0007669"/>
    <property type="project" value="UniProtKB-KW"/>
</dbReference>
<dbReference type="SUPFAM" id="SSF53335">
    <property type="entry name" value="S-adenosyl-L-methionine-dependent methyltransferases"/>
    <property type="match status" value="1"/>
</dbReference>
<dbReference type="Proteomes" id="UP001165041">
    <property type="component" value="Unassembled WGS sequence"/>
</dbReference>
<keyword evidence="1" id="KW-0620">Polyamine biosynthesis</keyword>
<accession>A0A9W6QAL4</accession>
<name>A0A9W6QAL4_9ACTN</name>
<dbReference type="EMBL" id="BSSA01000013">
    <property type="protein sequence ID" value="GLW71801.1"/>
    <property type="molecule type" value="Genomic_DNA"/>
</dbReference>
<protein>
    <recommendedName>
        <fullName evidence="5">Spermidine synthase</fullName>
    </recommendedName>
</protein>
<evidence type="ECO:0008006" key="5">
    <source>
        <dbReference type="Google" id="ProtNLM"/>
    </source>
</evidence>
<evidence type="ECO:0000313" key="3">
    <source>
        <dbReference type="EMBL" id="GLW71801.1"/>
    </source>
</evidence>
<evidence type="ECO:0000313" key="4">
    <source>
        <dbReference type="Proteomes" id="UP001165041"/>
    </source>
</evidence>
<organism evidence="3 4">
    <name type="scientific">Kitasatospora phosalacinea</name>
    <dbReference type="NCBI Taxonomy" id="2065"/>
    <lineage>
        <taxon>Bacteria</taxon>
        <taxon>Bacillati</taxon>
        <taxon>Actinomycetota</taxon>
        <taxon>Actinomycetes</taxon>
        <taxon>Kitasatosporales</taxon>
        <taxon>Streptomycetaceae</taxon>
        <taxon>Kitasatospora</taxon>
    </lineage>
</organism>
<dbReference type="PANTHER" id="PTHR43317">
    <property type="entry name" value="THERMOSPERMINE SYNTHASE ACAULIS5"/>
    <property type="match status" value="1"/>
</dbReference>
<reference evidence="3" key="1">
    <citation type="submission" date="2023-02" db="EMBL/GenBank/DDBJ databases">
        <title>Kitasatospora phosalacinea NBRC 14627.</title>
        <authorList>
            <person name="Ichikawa N."/>
            <person name="Sato H."/>
            <person name="Tonouchi N."/>
        </authorList>
    </citation>
    <scope>NUCLEOTIDE SEQUENCE</scope>
    <source>
        <strain evidence="3">NBRC 14627</strain>
    </source>
</reference>
<dbReference type="InterPro" id="IPR029063">
    <property type="entry name" value="SAM-dependent_MTases_sf"/>
</dbReference>
<gene>
    <name evidence="3" type="ORF">Kpho02_41000</name>
</gene>
<evidence type="ECO:0000256" key="2">
    <source>
        <dbReference type="SAM" id="MobiDB-lite"/>
    </source>
</evidence>
<dbReference type="NCBIfam" id="NF037959">
    <property type="entry name" value="MFS_SpdSyn"/>
    <property type="match status" value="1"/>
</dbReference>
<dbReference type="AlphaFoldDB" id="A0A9W6QAL4"/>
<proteinExistence type="predicted"/>
<feature type="region of interest" description="Disordered" evidence="2">
    <location>
        <begin position="1"/>
        <end position="29"/>
    </location>
</feature>
<sequence length="326" mass="34649">MDRPTPQRAAPVTHRAHGPPRPGVVPRRPAIMDAMGRPRTTPTVPGRAHAEGPLTAAVASGTAELRPDRDRPHAWELRLDGAPQSLVDLADPTHLGFAYQRRIGHLIDLAAPARQPLTALHLGGGALTLARYTAATRPRSRQQVAEIDTELTALVRTELPLDRSWQIKVRGGDARAVLERTPDDSTDLVVADVFAGARVPAHCATVEFARHAARALTGAGHYAANLTDGGPLAFARAQTATLLAVFPEVCLVADPAVLRGKRFGNLVLFAAHTPLPLTDLTRRLATDPAQARLLHGRDLTDFTAGAAPATDITAVPSPTPPPRTFG</sequence>